<dbReference type="InterPro" id="IPR007418">
    <property type="entry name" value="DUF474"/>
</dbReference>
<name>A0ABV7ZLS5_9HELI</name>
<evidence type="ECO:0000256" key="1">
    <source>
        <dbReference type="SAM" id="Phobius"/>
    </source>
</evidence>
<sequence length="145" mass="16028">MQALYPYALVIHLSCAVIFLGYLFFDVVILARALKLFTPELANKIEQAIGSRAIKIMPICVLLLLLTGGIMLSNYVGGERGWLQTPFQQVLLFKVALACVIFALVIFSLGCKLFHKANPLAPIIHPLVLALGVGIILCAKWMWFI</sequence>
<accession>A0ABV7ZLS5</accession>
<feature type="transmembrane region" description="Helical" evidence="1">
    <location>
        <begin position="91"/>
        <end position="111"/>
    </location>
</feature>
<keyword evidence="1" id="KW-1133">Transmembrane helix</keyword>
<gene>
    <name evidence="2" type="ORF">ACFOPX_06135</name>
</gene>
<reference evidence="3" key="1">
    <citation type="journal article" date="2019" name="Int. J. Syst. Evol. Microbiol.">
        <title>The Global Catalogue of Microorganisms (GCM) 10K type strain sequencing project: providing services to taxonomists for standard genome sequencing and annotation.</title>
        <authorList>
            <consortium name="The Broad Institute Genomics Platform"/>
            <consortium name="The Broad Institute Genome Sequencing Center for Infectious Disease"/>
            <person name="Wu L."/>
            <person name="Ma J."/>
        </authorList>
    </citation>
    <scope>NUCLEOTIDE SEQUENCE [LARGE SCALE GENOMIC DNA]</scope>
    <source>
        <strain evidence="3">CCUG 53816</strain>
    </source>
</reference>
<protein>
    <submittedName>
        <fullName evidence="2">Copper resistance protein CopD</fullName>
    </submittedName>
</protein>
<feature type="transmembrane region" description="Helical" evidence="1">
    <location>
        <begin position="6"/>
        <end position="31"/>
    </location>
</feature>
<dbReference type="Proteomes" id="UP001595783">
    <property type="component" value="Unassembled WGS sequence"/>
</dbReference>
<keyword evidence="3" id="KW-1185">Reference proteome</keyword>
<dbReference type="PIRSF" id="PIRSF015875">
    <property type="entry name" value="UCP015875"/>
    <property type="match status" value="1"/>
</dbReference>
<comment type="caution">
    <text evidence="2">The sequence shown here is derived from an EMBL/GenBank/DDBJ whole genome shotgun (WGS) entry which is preliminary data.</text>
</comment>
<feature type="transmembrane region" description="Helical" evidence="1">
    <location>
        <begin position="123"/>
        <end position="143"/>
    </location>
</feature>
<dbReference type="RefSeq" id="WP_104752680.1">
    <property type="nucleotide sequence ID" value="NZ_FZMF01000039.1"/>
</dbReference>
<feature type="transmembrane region" description="Helical" evidence="1">
    <location>
        <begin position="52"/>
        <end position="71"/>
    </location>
</feature>
<evidence type="ECO:0000313" key="3">
    <source>
        <dbReference type="Proteomes" id="UP001595783"/>
    </source>
</evidence>
<keyword evidence="1" id="KW-0812">Transmembrane</keyword>
<dbReference type="EMBL" id="JBHRZO010000039">
    <property type="protein sequence ID" value="MFC3848100.1"/>
    <property type="molecule type" value="Genomic_DNA"/>
</dbReference>
<keyword evidence="1" id="KW-0472">Membrane</keyword>
<evidence type="ECO:0000313" key="2">
    <source>
        <dbReference type="EMBL" id="MFC3848100.1"/>
    </source>
</evidence>
<organism evidence="2 3">
    <name type="scientific">Helicobacter baculiformis</name>
    <dbReference type="NCBI Taxonomy" id="427351"/>
    <lineage>
        <taxon>Bacteria</taxon>
        <taxon>Pseudomonadati</taxon>
        <taxon>Campylobacterota</taxon>
        <taxon>Epsilonproteobacteria</taxon>
        <taxon>Campylobacterales</taxon>
        <taxon>Helicobacteraceae</taxon>
        <taxon>Helicobacter</taxon>
    </lineage>
</organism>
<proteinExistence type="predicted"/>